<name>A0A6A1QCS8_BALPH</name>
<comment type="pathway">
    <text evidence="5 21">Carbohydrate degradation; glycolysis; pyruvate from D-glyceraldehyde 3-phosphate: step 2/5.</text>
</comment>
<keyword evidence="12 21" id="KW-0418">Kinase</keyword>
<keyword evidence="9 21" id="KW-0808">Transferase</keyword>
<dbReference type="PANTHER" id="PTHR11406:SF14">
    <property type="entry name" value="PHOSPHOGLYCERATE KINASE 1"/>
    <property type="match status" value="1"/>
</dbReference>
<comment type="caution">
    <text evidence="23">The sequence shown here is derived from an EMBL/GenBank/DDBJ whole genome shotgun (WGS) entry which is preliminary data.</text>
</comment>
<keyword evidence="11" id="KW-0547">Nucleotide-binding</keyword>
<keyword evidence="17" id="KW-0324">Glycolysis</keyword>
<comment type="cofactor">
    <cofactor evidence="2">
        <name>Mg(2+)</name>
        <dbReference type="ChEBI" id="CHEBI:18420"/>
    </cofactor>
</comment>
<evidence type="ECO:0000256" key="17">
    <source>
        <dbReference type="ARBA" id="ARBA00023152"/>
    </source>
</evidence>
<evidence type="ECO:0000256" key="10">
    <source>
        <dbReference type="ARBA" id="ARBA00022723"/>
    </source>
</evidence>
<evidence type="ECO:0000256" key="12">
    <source>
        <dbReference type="ARBA" id="ARBA00022777"/>
    </source>
</evidence>
<evidence type="ECO:0000256" key="18">
    <source>
        <dbReference type="ARBA" id="ARBA00023278"/>
    </source>
</evidence>
<feature type="non-terminal residue" evidence="23">
    <location>
        <position position="187"/>
    </location>
</feature>
<dbReference type="OrthoDB" id="275353at2759"/>
<evidence type="ECO:0000256" key="2">
    <source>
        <dbReference type="ARBA" id="ARBA00001946"/>
    </source>
</evidence>
<evidence type="ECO:0000256" key="20">
    <source>
        <dbReference type="ARBA" id="ARBA00050004"/>
    </source>
</evidence>
<keyword evidence="18" id="KW-0379">Hydroxylation</keyword>
<gene>
    <name evidence="23" type="ORF">E2I00_015954</name>
</gene>
<comment type="subcellular location">
    <subcellularLocation>
        <location evidence="4">Cytoplasm</location>
        <location evidence="4">Cytosol</location>
    </subcellularLocation>
    <subcellularLocation>
        <location evidence="3">Mitochondrion matrix</location>
    </subcellularLocation>
</comment>
<evidence type="ECO:0000256" key="4">
    <source>
        <dbReference type="ARBA" id="ARBA00004514"/>
    </source>
</evidence>
<comment type="subunit">
    <text evidence="20">Monomer. Interacts with kinase MAPK1/ERK2; the interaction is direct, occurs under hypoxic conditions, and promotes its interaction with PIN1. Interacts with peptidyl-prolyl cis-trans isomerase PIN1; the interaction is direct, occurs under hypoxic conditions, and targets the protein to the mitochondrion by promoting interactions with the TOM complex. Interacts with mitochondrial circRNA mcPGK1 (via its 2nd stem-loop); the interaction is direct and targets the protein to the mitochondrion by promoting interactions with the TOM complex. Interacts with pyruvate dehydrogenase kinase PDK1; the interaction is direct, occurs under hypoxic conditions and leads to PDK1-mediated inhibition of pyruvate dehydrogenase complex activity.</text>
</comment>
<keyword evidence="8" id="KW-0597">Phosphoprotein</keyword>
<dbReference type="GO" id="GO:0004618">
    <property type="term" value="F:phosphoglycerate kinase activity"/>
    <property type="evidence" value="ECO:0007669"/>
    <property type="project" value="UniProtKB-EC"/>
</dbReference>
<evidence type="ECO:0000256" key="16">
    <source>
        <dbReference type="ARBA" id="ARBA00023128"/>
    </source>
</evidence>
<evidence type="ECO:0000256" key="7">
    <source>
        <dbReference type="ARBA" id="ARBA00022490"/>
    </source>
</evidence>
<reference evidence="23 24" key="1">
    <citation type="journal article" date="2019" name="PLoS ONE">
        <title>Genomic analyses reveal an absence of contemporary introgressive admixture between fin whales and blue whales, despite known hybrids.</title>
        <authorList>
            <person name="Westbury M.V."/>
            <person name="Petersen B."/>
            <person name="Lorenzen E.D."/>
        </authorList>
    </citation>
    <scope>NUCLEOTIDE SEQUENCE [LARGE SCALE GENOMIC DNA]</scope>
    <source>
        <strain evidence="23">FinWhale-01</strain>
    </source>
</reference>
<keyword evidence="14" id="KW-0460">Magnesium</keyword>
<dbReference type="EC" id="2.7.2.3" evidence="21"/>
<evidence type="ECO:0000256" key="9">
    <source>
        <dbReference type="ARBA" id="ARBA00022679"/>
    </source>
</evidence>
<dbReference type="Gene3D" id="3.40.50.1260">
    <property type="entry name" value="Phosphoglycerate kinase, N-terminal domain"/>
    <property type="match status" value="2"/>
</dbReference>
<dbReference type="PRINTS" id="PR00477">
    <property type="entry name" value="PHGLYCKINASE"/>
</dbReference>
<comment type="similarity">
    <text evidence="6 21">Belongs to the phosphoglycerate kinase family.</text>
</comment>
<dbReference type="GO" id="GO:0004674">
    <property type="term" value="F:protein serine/threonine kinase activity"/>
    <property type="evidence" value="ECO:0007669"/>
    <property type="project" value="UniProtKB-EC"/>
</dbReference>
<dbReference type="InterPro" id="IPR001576">
    <property type="entry name" value="Phosphoglycerate_kinase"/>
</dbReference>
<dbReference type="UniPathway" id="UPA00109">
    <property type="reaction ID" value="UER00185"/>
</dbReference>
<dbReference type="AlphaFoldDB" id="A0A6A1QCS8"/>
<evidence type="ECO:0000256" key="3">
    <source>
        <dbReference type="ARBA" id="ARBA00004305"/>
    </source>
</evidence>
<proteinExistence type="inferred from homology"/>
<accession>A0A6A1QCS8</accession>
<dbReference type="Pfam" id="PF00162">
    <property type="entry name" value="PGK"/>
    <property type="match status" value="1"/>
</dbReference>
<dbReference type="PANTHER" id="PTHR11406">
    <property type="entry name" value="PHOSPHOGLYCERATE KINASE"/>
    <property type="match status" value="1"/>
</dbReference>
<evidence type="ECO:0000256" key="8">
    <source>
        <dbReference type="ARBA" id="ARBA00022553"/>
    </source>
</evidence>
<evidence type="ECO:0000256" key="5">
    <source>
        <dbReference type="ARBA" id="ARBA00004838"/>
    </source>
</evidence>
<dbReference type="SUPFAM" id="SSF53748">
    <property type="entry name" value="Phosphoglycerate kinase"/>
    <property type="match status" value="1"/>
</dbReference>
<dbReference type="GO" id="GO:0043531">
    <property type="term" value="F:ADP binding"/>
    <property type="evidence" value="ECO:0007669"/>
    <property type="project" value="TreeGrafter"/>
</dbReference>
<dbReference type="InterPro" id="IPR015824">
    <property type="entry name" value="Phosphoglycerate_kinase_N"/>
</dbReference>
<protein>
    <recommendedName>
        <fullName evidence="21">Phosphoglycerate kinase</fullName>
        <ecNumber evidence="21">2.7.2.3</ecNumber>
    </recommendedName>
</protein>
<organism evidence="23 24">
    <name type="scientific">Balaenoptera physalus</name>
    <name type="common">Fin whale</name>
    <name type="synonym">Balaena physalus</name>
    <dbReference type="NCBI Taxonomy" id="9770"/>
    <lineage>
        <taxon>Eukaryota</taxon>
        <taxon>Metazoa</taxon>
        <taxon>Chordata</taxon>
        <taxon>Craniata</taxon>
        <taxon>Vertebrata</taxon>
        <taxon>Euteleostomi</taxon>
        <taxon>Mammalia</taxon>
        <taxon>Eutheria</taxon>
        <taxon>Laurasiatheria</taxon>
        <taxon>Artiodactyla</taxon>
        <taxon>Whippomorpha</taxon>
        <taxon>Cetacea</taxon>
        <taxon>Mysticeti</taxon>
        <taxon>Balaenopteridae</taxon>
        <taxon>Balaenoptera</taxon>
    </lineage>
</organism>
<comment type="catalytic activity">
    <reaction evidence="1 21">
        <text>(2R)-3-phosphoglycerate + ATP = (2R)-3-phospho-glyceroyl phosphate + ADP</text>
        <dbReference type="Rhea" id="RHEA:14801"/>
        <dbReference type="ChEBI" id="CHEBI:30616"/>
        <dbReference type="ChEBI" id="CHEBI:57604"/>
        <dbReference type="ChEBI" id="CHEBI:58272"/>
        <dbReference type="ChEBI" id="CHEBI:456216"/>
        <dbReference type="EC" id="2.7.2.3"/>
    </reaction>
</comment>
<dbReference type="GO" id="GO:0005829">
    <property type="term" value="C:cytosol"/>
    <property type="evidence" value="ECO:0007669"/>
    <property type="project" value="UniProtKB-SubCell"/>
</dbReference>
<dbReference type="GO" id="GO:0005524">
    <property type="term" value="F:ATP binding"/>
    <property type="evidence" value="ECO:0007669"/>
    <property type="project" value="UniProtKB-KW"/>
</dbReference>
<evidence type="ECO:0000256" key="22">
    <source>
        <dbReference type="SAM" id="MobiDB-lite"/>
    </source>
</evidence>
<evidence type="ECO:0000256" key="1">
    <source>
        <dbReference type="ARBA" id="ARBA00000642"/>
    </source>
</evidence>
<evidence type="ECO:0000313" key="23">
    <source>
        <dbReference type="EMBL" id="KAB0405900.1"/>
    </source>
</evidence>
<evidence type="ECO:0000256" key="14">
    <source>
        <dbReference type="ARBA" id="ARBA00022842"/>
    </source>
</evidence>
<evidence type="ECO:0000256" key="15">
    <source>
        <dbReference type="ARBA" id="ARBA00022990"/>
    </source>
</evidence>
<dbReference type="EMBL" id="SGJD01000278">
    <property type="protein sequence ID" value="KAB0405900.1"/>
    <property type="molecule type" value="Genomic_DNA"/>
</dbReference>
<evidence type="ECO:0000256" key="21">
    <source>
        <dbReference type="RuleBase" id="RU000532"/>
    </source>
</evidence>
<dbReference type="FunFam" id="3.40.50.1260:FF:000031">
    <property type="entry name" value="Phosphoglycerate kinase 1"/>
    <property type="match status" value="1"/>
</dbReference>
<dbReference type="GO" id="GO:0006094">
    <property type="term" value="P:gluconeogenesis"/>
    <property type="evidence" value="ECO:0007669"/>
    <property type="project" value="TreeGrafter"/>
</dbReference>
<keyword evidence="16" id="KW-0496">Mitochondrion</keyword>
<dbReference type="GO" id="GO:0006096">
    <property type="term" value="P:glycolytic process"/>
    <property type="evidence" value="ECO:0007669"/>
    <property type="project" value="UniProtKB-UniPathway"/>
</dbReference>
<sequence>MSKAEKNGVKTNLPVDFVTADKFDENAKTGQATVASGIPAGWMCLDCGPESSKECAEADARAKQIVWNGPVGVFEWEAFARGTKALMDEVVKATSRGCITIIGGGDTATCCAKWNTEDKVRHVSTGGGAGLELLEDKKMPRRRKKVKEVSEAQNLEKKDIETTSSVNVKKKRRLEDAFIVISDSDGE</sequence>
<keyword evidence="24" id="KW-1185">Reference proteome</keyword>
<keyword evidence="7" id="KW-0963">Cytoplasm</keyword>
<evidence type="ECO:0000256" key="11">
    <source>
        <dbReference type="ARBA" id="ARBA00022741"/>
    </source>
</evidence>
<evidence type="ECO:0000256" key="6">
    <source>
        <dbReference type="ARBA" id="ARBA00008982"/>
    </source>
</evidence>
<evidence type="ECO:0000256" key="19">
    <source>
        <dbReference type="ARBA" id="ARBA00048679"/>
    </source>
</evidence>
<keyword evidence="13" id="KW-0067">ATP-binding</keyword>
<dbReference type="Proteomes" id="UP000437017">
    <property type="component" value="Unassembled WGS sequence"/>
</dbReference>
<evidence type="ECO:0000313" key="24">
    <source>
        <dbReference type="Proteomes" id="UP000437017"/>
    </source>
</evidence>
<comment type="catalytic activity">
    <reaction evidence="19">
        <text>L-seryl-[protein] + ATP = O-phospho-L-seryl-[protein] + ADP + H(+)</text>
        <dbReference type="Rhea" id="RHEA:17989"/>
        <dbReference type="Rhea" id="RHEA-COMP:9863"/>
        <dbReference type="Rhea" id="RHEA-COMP:11604"/>
        <dbReference type="ChEBI" id="CHEBI:15378"/>
        <dbReference type="ChEBI" id="CHEBI:29999"/>
        <dbReference type="ChEBI" id="CHEBI:30616"/>
        <dbReference type="ChEBI" id="CHEBI:83421"/>
        <dbReference type="ChEBI" id="CHEBI:456216"/>
        <dbReference type="EC" id="2.7.11.1"/>
    </reaction>
</comment>
<keyword evidence="10" id="KW-0479">Metal-binding</keyword>
<dbReference type="GO" id="GO:0046872">
    <property type="term" value="F:metal ion binding"/>
    <property type="evidence" value="ECO:0007669"/>
    <property type="project" value="UniProtKB-KW"/>
</dbReference>
<dbReference type="GO" id="GO:0005759">
    <property type="term" value="C:mitochondrial matrix"/>
    <property type="evidence" value="ECO:0007669"/>
    <property type="project" value="UniProtKB-SubCell"/>
</dbReference>
<feature type="compositionally biased region" description="Basic and acidic residues" evidence="22">
    <location>
        <begin position="147"/>
        <end position="161"/>
    </location>
</feature>
<feature type="region of interest" description="Disordered" evidence="22">
    <location>
        <begin position="142"/>
        <end position="161"/>
    </location>
</feature>
<keyword evidence="15" id="KW-0007">Acetylation</keyword>
<dbReference type="InterPro" id="IPR036043">
    <property type="entry name" value="Phosphoglycerate_kinase_sf"/>
</dbReference>
<evidence type="ECO:0000256" key="13">
    <source>
        <dbReference type="ARBA" id="ARBA00022840"/>
    </source>
</evidence>